<dbReference type="Proteomes" id="UP000068016">
    <property type="component" value="Unassembled WGS sequence"/>
</dbReference>
<organism evidence="1 2">
    <name type="scientific">Burkholderia territorii</name>
    <dbReference type="NCBI Taxonomy" id="1503055"/>
    <lineage>
        <taxon>Bacteria</taxon>
        <taxon>Pseudomonadati</taxon>
        <taxon>Pseudomonadota</taxon>
        <taxon>Betaproteobacteria</taxon>
        <taxon>Burkholderiales</taxon>
        <taxon>Burkholderiaceae</taxon>
        <taxon>Burkholderia</taxon>
        <taxon>Burkholderia cepacia complex</taxon>
    </lineage>
</organism>
<evidence type="ECO:0000313" key="1">
    <source>
        <dbReference type="EMBL" id="KWN04838.1"/>
    </source>
</evidence>
<evidence type="ECO:0000313" key="2">
    <source>
        <dbReference type="Proteomes" id="UP000068016"/>
    </source>
</evidence>
<dbReference type="EMBL" id="LPLZ01000090">
    <property type="protein sequence ID" value="KWN04838.1"/>
    <property type="molecule type" value="Genomic_DNA"/>
</dbReference>
<protein>
    <submittedName>
        <fullName evidence="1">Uncharacterized protein</fullName>
    </submittedName>
</protein>
<dbReference type="AlphaFoldDB" id="A0A108E531"/>
<gene>
    <name evidence="1" type="ORF">WT83_30550</name>
</gene>
<name>A0A108E531_9BURK</name>
<comment type="caution">
    <text evidence="1">The sequence shown here is derived from an EMBL/GenBank/DDBJ whole genome shotgun (WGS) entry which is preliminary data.</text>
</comment>
<accession>A0A108E531</accession>
<sequence>MFDPIDLDLIGMALVERDPRSPHRLLITAAGDAALYHERQLNRASHRPHDSLAERIASNLETQGRLCFLNLKLHITAEYPVIVVRPDVFSVAKTLNEKTLRPIIHEVKASRADLLADIKRPSKREGYLQLAERVFYVVPEGVATAEDIPAECGLILASLDGRFKIAKRAPKSALQRPLTTLQWMALTLRLAGRNTATEAN</sequence>
<reference evidence="1 2" key="1">
    <citation type="submission" date="2015-11" db="EMBL/GenBank/DDBJ databases">
        <title>Expanding the genomic diversity of Burkholderia species for the development of highly accurate diagnostics.</title>
        <authorList>
            <person name="Sahl J."/>
            <person name="Keim P."/>
            <person name="Wagner D."/>
        </authorList>
    </citation>
    <scope>NUCLEOTIDE SEQUENCE [LARGE SCALE GENOMIC DNA]</scope>
    <source>
        <strain evidence="1 2">MSMB793WGS</strain>
    </source>
</reference>
<proteinExistence type="predicted"/>